<evidence type="ECO:0000313" key="2">
    <source>
        <dbReference type="EMBL" id="MVT45173.1"/>
    </source>
</evidence>
<dbReference type="RefSeq" id="WP_157303958.1">
    <property type="nucleotide sequence ID" value="NZ_BAAAZB010000027.1"/>
</dbReference>
<comment type="caution">
    <text evidence="2">The sequence shown here is derived from an EMBL/GenBank/DDBJ whole genome shotgun (WGS) entry which is preliminary data.</text>
</comment>
<proteinExistence type="predicted"/>
<feature type="region of interest" description="Disordered" evidence="1">
    <location>
        <begin position="1"/>
        <end position="29"/>
    </location>
</feature>
<sequence>MAEFNEIRQQLTDARNSKAQTQESLTAAKEKLSRINREKEQLQRSYDAGNPAHVKKLEELNKLQTSTADTVNTLKKNLITAGTTVADISKQFQLFLDPKENISRLDDAYPFLLLPVRIETRFKKIDSNNQLWIRIFPDDCAVDTFEKLLSETEVKNAVSYWNRLWQAGGVEDDERAAWRTLVSSHGSGRASYIISQYRPVNEADKPVKVKKTDIILVVSSPAVPDNTWRDYWTALLKSAGNKAAETKAYTDLVKVVGADNAAQGVKDYLPMDFAALSLLYKSDTTVTVTVVFQQLPAPGTTDTKLQSWSQAPHVNVMPDCFVVSGYQNGSVVFEVTGSQVPSPLVVGPDPNATPGDEFTQDANGEMVVGDDIRWMVDFDEAIAKGLGFKIDLTPAQAEAGFDKIFALGVRLSNDERKGAELLEELLDHHRLSRKGLSLLKQGTATNNTDTTAAGHQNLDDADESFDEMKQSQLFTVETDPFLKKDGQWLAESLGISYESLYKVKNSGFTDQLEGKAMNVALWPATMGYMMETMMQPVFNESDIISTRDFFNRFVAGRGTVPAIKIGKQPYGILPVATFSNLPWLSGSPVPGIAVASRSYISRLYEVLKIIDADWAPLVNQVSWIGKTGDAHQILLDVVGLNPDSVEYYQRNAESVEELYNRLNLMGFGGAIAAILIVAGYAKSGIDLLKKFGYTGPVLPDILNKFFIQSQNLLKGPLIDDSPLSEKELIRKYTPDPNGVNYLQWLITAAETSHDTLRKQEGFIDGKIPAALLYHVLHHALDLSYVEVSLLLFQRAALLTPEQVTSSKTEPAFLHISQKATKTESRWQYLYAPESKVTGDNELLVGDYIPKIIKTDVATQYLNEQLKSVELLKGIPTARLERIFAEHIDCCSYRLDAWKNGILNYQLSLMRSSVNDNGEADYKKGTYIGAYGWLENVRSENKILTEVNLEDDPVLKDLFIKDQKTTLVKDNTNGGYILAPSLNHAVTASVLRNGYMTNANPDALRINLSSERVRKALSLIEGMRGGQALGALLGYYFERGLHEGHPGVELDYFIYQLRKAFPLAANKNKETLLDDAALSSVEAIEANNVIDGLALLEQIRVTGISTYPFGKVLDPLDNTAQGIAIAAEVQQIMDLNDAIADTALAESVHQVVQGNYDRGAATLDTYSKGNFPPVPDVIQTPRSGVNLTHRVGLHFETGLNPAVEITPRAKAEPAVNKWLKSMIPAVNNIVCTVSYNAVTDEEISAATLGLEPIDLLYLVNIDNEPAMTDLDDRINRFVLDKVTVRPDTVITINYMKRIAGKVSFFELAPLMNSLRHLLLHSRPLTANDIVLSNNAQQQADQAQSLDSSRLQMAYDRLEGLRATQLTNYSAVIDPLVADTVTNKAQILNTIDVLMTDLVKILSAVGQSGIPQAGYGFIHDRKKQLFINLLNKLDELIKRWDDRLVHFDGLIATYGSLTTDDEKFDLLLKARRDITADPEVLLPVNPDDLKNDLIAGRLTFKNKRDDFNNLYHTNERALSTFLTNIKALLPITTFDQISFDVSDVEQLIIVLATDMATRATGLAKDLKTRLTTAASLLTDAAAATESKASVDLLLQAGKQLFHEDFKIVPSFTMPADKADEWANSYGATTQLLDHLINTEKVDFPVDEWLYGVARVREKMYHWENTTILSEAFGSTERVLHPVQLPFNTADSWLALAYPSTYVIESDRLLYTAHYAVPFDKTKQQCGLLLDEWTEVIPAREETIGVAFHYDRPNSEPPQVMLLAMPSDFRGGWQWQDLVNILHETLDMTKKRAIEPDDIDKWDYARFLPAVVSSMTVYPLTASLNFAFNNNVQEILSKS</sequence>
<organism evidence="2 3">
    <name type="scientific">Chitinophaga oryziterrae</name>
    <dbReference type="NCBI Taxonomy" id="1031224"/>
    <lineage>
        <taxon>Bacteria</taxon>
        <taxon>Pseudomonadati</taxon>
        <taxon>Bacteroidota</taxon>
        <taxon>Chitinophagia</taxon>
        <taxon>Chitinophagales</taxon>
        <taxon>Chitinophagaceae</taxon>
        <taxon>Chitinophaga</taxon>
    </lineage>
</organism>
<evidence type="ECO:0000313" key="3">
    <source>
        <dbReference type="Proteomes" id="UP000468388"/>
    </source>
</evidence>
<dbReference type="EMBL" id="WRXO01000017">
    <property type="protein sequence ID" value="MVT45173.1"/>
    <property type="molecule type" value="Genomic_DNA"/>
</dbReference>
<reference evidence="2 3" key="1">
    <citation type="submission" date="2019-12" db="EMBL/GenBank/DDBJ databases">
        <title>The draft genomic sequence of strain Chitinophaga oryziterrae JCM 16595.</title>
        <authorList>
            <person name="Zhang X."/>
        </authorList>
    </citation>
    <scope>NUCLEOTIDE SEQUENCE [LARGE SCALE GENOMIC DNA]</scope>
    <source>
        <strain evidence="2 3">JCM 16595</strain>
    </source>
</reference>
<gene>
    <name evidence="2" type="ORF">GO495_31585</name>
</gene>
<evidence type="ECO:0000256" key="1">
    <source>
        <dbReference type="SAM" id="MobiDB-lite"/>
    </source>
</evidence>
<name>A0A6N8JIT0_9BACT</name>
<dbReference type="OrthoDB" id="9757728at2"/>
<protein>
    <submittedName>
        <fullName evidence="2">Uncharacterized protein</fullName>
    </submittedName>
</protein>
<keyword evidence="3" id="KW-1185">Reference proteome</keyword>
<accession>A0A6N8JIT0</accession>
<feature type="compositionally biased region" description="Polar residues" evidence="1">
    <location>
        <begin position="7"/>
        <end position="25"/>
    </location>
</feature>
<dbReference type="Proteomes" id="UP000468388">
    <property type="component" value="Unassembled WGS sequence"/>
</dbReference>